<name>A0A2T0U495_9SPHI</name>
<protein>
    <submittedName>
        <fullName evidence="3">Integrase-like protein</fullName>
    </submittedName>
</protein>
<dbReference type="PANTHER" id="PTHR35004:SF8">
    <property type="entry name" value="TRANSPOSASE RV3428C-RELATED"/>
    <property type="match status" value="1"/>
</dbReference>
<evidence type="ECO:0000259" key="2">
    <source>
        <dbReference type="PROSITE" id="PS50994"/>
    </source>
</evidence>
<proteinExistence type="inferred from homology"/>
<dbReference type="InterPro" id="IPR054353">
    <property type="entry name" value="IstA-like_C"/>
</dbReference>
<reference evidence="3 4" key="1">
    <citation type="submission" date="2018-03" db="EMBL/GenBank/DDBJ databases">
        <title>Genomic Encyclopedia of Type Strains, Phase III (KMG-III): the genomes of soil and plant-associated and newly described type strains.</title>
        <authorList>
            <person name="Whitman W."/>
        </authorList>
    </citation>
    <scope>NUCLEOTIDE SEQUENCE [LARGE SCALE GENOMIC DNA]</scope>
    <source>
        <strain evidence="3 4">CGMCC 1.9313</strain>
    </source>
</reference>
<dbReference type="InterPro" id="IPR036397">
    <property type="entry name" value="RNaseH_sf"/>
</dbReference>
<keyword evidence="4" id="KW-1185">Reference proteome</keyword>
<dbReference type="SUPFAM" id="SSF53098">
    <property type="entry name" value="Ribonuclease H-like"/>
    <property type="match status" value="1"/>
</dbReference>
<dbReference type="AlphaFoldDB" id="A0A2T0U495"/>
<evidence type="ECO:0000313" key="3">
    <source>
        <dbReference type="EMBL" id="PRY52730.1"/>
    </source>
</evidence>
<dbReference type="Proteomes" id="UP000238034">
    <property type="component" value="Unassembled WGS sequence"/>
</dbReference>
<sequence>MPLYIYSDMANILDPMDLKQIITLHLDGTSNRRIGSILGISRNTVNTYMQLFAASGISLEELLVFENADLSELFSSHTTVDTERHNELMLYFEGVNQARNHPGFTFLHHYQQYVEQAQEPYSYTQFLEHYRRKYPKEKGSMKLDHLAGEEMFVDFAGKKLHIINKGTGELIAVEVFVAILPCSQYTYVRACMSQKRSDLISCCTETLRFYGGAPKAIISDNLRSAVNRASKYEADINRSFKDFARHYNCVINPTRGYSPQDKALVENAVHLVYQRIYYPLREMTFFSLEDLNKEISILLKSYNNLLFKRKESSRIELFQSIERQYLKELPAQSYELKDYKRAKVQKMGYVYFSPDNSYYSVPHRYIGKETSIHYTQSRIEVFYNQERIALHQRNLTRGSYNTNKDHLSSTHRFYSDWSPEFFSKKAALHGEHVLKCVEKIVTSQDYPEIGYKRALGVIQLYRAYGSQRLNDACKRALDTDACSYSCIKNILKNNMDKVPLADGQPEQAQPHIPFHSNIRGASAYQ</sequence>
<dbReference type="PANTHER" id="PTHR35004">
    <property type="entry name" value="TRANSPOSASE RV3428C-RELATED"/>
    <property type="match status" value="1"/>
</dbReference>
<dbReference type="Gene3D" id="3.30.420.10">
    <property type="entry name" value="Ribonuclease H-like superfamily/Ribonuclease H"/>
    <property type="match status" value="1"/>
</dbReference>
<dbReference type="GO" id="GO:0003676">
    <property type="term" value="F:nucleic acid binding"/>
    <property type="evidence" value="ECO:0007669"/>
    <property type="project" value="InterPro"/>
</dbReference>
<dbReference type="Pfam" id="PF22483">
    <property type="entry name" value="Mu-transpos_C_2"/>
    <property type="match status" value="1"/>
</dbReference>
<dbReference type="InterPro" id="IPR012337">
    <property type="entry name" value="RNaseH-like_sf"/>
</dbReference>
<feature type="domain" description="Integrase catalytic" evidence="2">
    <location>
        <begin position="131"/>
        <end position="338"/>
    </location>
</feature>
<accession>A0A2T0U495</accession>
<comment type="similarity">
    <text evidence="1">Belongs to the transposase IS21/IS408/IS1162 family.</text>
</comment>
<dbReference type="NCBIfam" id="NF033546">
    <property type="entry name" value="transpos_IS21"/>
    <property type="match status" value="1"/>
</dbReference>
<evidence type="ECO:0000256" key="1">
    <source>
        <dbReference type="ARBA" id="ARBA00009277"/>
    </source>
</evidence>
<comment type="caution">
    <text evidence="3">The sequence shown here is derived from an EMBL/GenBank/DDBJ whole genome shotgun (WGS) entry which is preliminary data.</text>
</comment>
<dbReference type="GO" id="GO:0015074">
    <property type="term" value="P:DNA integration"/>
    <property type="evidence" value="ECO:0007669"/>
    <property type="project" value="InterPro"/>
</dbReference>
<gene>
    <name evidence="3" type="ORF">B0I27_105198</name>
</gene>
<evidence type="ECO:0000313" key="4">
    <source>
        <dbReference type="Proteomes" id="UP000238034"/>
    </source>
</evidence>
<dbReference type="InterPro" id="IPR001584">
    <property type="entry name" value="Integrase_cat-core"/>
</dbReference>
<dbReference type="EMBL" id="PVTH01000005">
    <property type="protein sequence ID" value="PRY52730.1"/>
    <property type="molecule type" value="Genomic_DNA"/>
</dbReference>
<dbReference type="PROSITE" id="PS50994">
    <property type="entry name" value="INTEGRASE"/>
    <property type="match status" value="1"/>
</dbReference>
<organism evidence="3 4">
    <name type="scientific">Arcticibacter pallidicorallinus</name>
    <dbReference type="NCBI Taxonomy" id="1259464"/>
    <lineage>
        <taxon>Bacteria</taxon>
        <taxon>Pseudomonadati</taxon>
        <taxon>Bacteroidota</taxon>
        <taxon>Sphingobacteriia</taxon>
        <taxon>Sphingobacteriales</taxon>
        <taxon>Sphingobacteriaceae</taxon>
        <taxon>Arcticibacter</taxon>
    </lineage>
</organism>